<dbReference type="Proteomes" id="UP000886523">
    <property type="component" value="Unassembled WGS sequence"/>
</dbReference>
<gene>
    <name evidence="2" type="ORF">BS47DRAFT_1452549</name>
</gene>
<sequence length="176" mass="19391">MPHMHARDMSTPPMSVCGASGGIIALCNWGHMDPVRGGVALITSRIVSHLGKYGIQGKDDIFEAHTHEEASKAPSIHWTEPQPRDLHFRGHGFRRAQRGWRKMSQNMADGAFFFFFPITVIYTVQSGYRMLSASEASTANQISSPRSPDIARMDWGLNAACGQPPGSAFFFPATQQ</sequence>
<accession>A0A9P6AZB8</accession>
<keyword evidence="3" id="KW-1185">Reference proteome</keyword>
<keyword evidence="1" id="KW-0812">Transmembrane</keyword>
<proteinExistence type="predicted"/>
<evidence type="ECO:0000256" key="1">
    <source>
        <dbReference type="SAM" id="Phobius"/>
    </source>
</evidence>
<dbReference type="AlphaFoldDB" id="A0A9P6AZB8"/>
<evidence type="ECO:0000313" key="2">
    <source>
        <dbReference type="EMBL" id="KAF9514617.1"/>
    </source>
</evidence>
<organism evidence="2 3">
    <name type="scientific">Hydnum rufescens UP504</name>
    <dbReference type="NCBI Taxonomy" id="1448309"/>
    <lineage>
        <taxon>Eukaryota</taxon>
        <taxon>Fungi</taxon>
        <taxon>Dikarya</taxon>
        <taxon>Basidiomycota</taxon>
        <taxon>Agaricomycotina</taxon>
        <taxon>Agaricomycetes</taxon>
        <taxon>Cantharellales</taxon>
        <taxon>Hydnaceae</taxon>
        <taxon>Hydnum</taxon>
    </lineage>
</organism>
<keyword evidence="1" id="KW-1133">Transmembrane helix</keyword>
<protein>
    <submittedName>
        <fullName evidence="2">Uncharacterized protein</fullName>
    </submittedName>
</protein>
<feature type="transmembrane region" description="Helical" evidence="1">
    <location>
        <begin position="107"/>
        <end position="124"/>
    </location>
</feature>
<dbReference type="EMBL" id="MU128959">
    <property type="protein sequence ID" value="KAF9514617.1"/>
    <property type="molecule type" value="Genomic_DNA"/>
</dbReference>
<keyword evidence="1" id="KW-0472">Membrane</keyword>
<name>A0A9P6AZB8_9AGAM</name>
<evidence type="ECO:0000313" key="3">
    <source>
        <dbReference type="Proteomes" id="UP000886523"/>
    </source>
</evidence>
<reference evidence="2" key="1">
    <citation type="journal article" date="2020" name="Nat. Commun.">
        <title>Large-scale genome sequencing of mycorrhizal fungi provides insights into the early evolution of symbiotic traits.</title>
        <authorList>
            <person name="Miyauchi S."/>
            <person name="Kiss E."/>
            <person name="Kuo A."/>
            <person name="Drula E."/>
            <person name="Kohler A."/>
            <person name="Sanchez-Garcia M."/>
            <person name="Morin E."/>
            <person name="Andreopoulos B."/>
            <person name="Barry K.W."/>
            <person name="Bonito G."/>
            <person name="Buee M."/>
            <person name="Carver A."/>
            <person name="Chen C."/>
            <person name="Cichocki N."/>
            <person name="Clum A."/>
            <person name="Culley D."/>
            <person name="Crous P.W."/>
            <person name="Fauchery L."/>
            <person name="Girlanda M."/>
            <person name="Hayes R.D."/>
            <person name="Keri Z."/>
            <person name="LaButti K."/>
            <person name="Lipzen A."/>
            <person name="Lombard V."/>
            <person name="Magnuson J."/>
            <person name="Maillard F."/>
            <person name="Murat C."/>
            <person name="Nolan M."/>
            <person name="Ohm R.A."/>
            <person name="Pangilinan J."/>
            <person name="Pereira M.F."/>
            <person name="Perotto S."/>
            <person name="Peter M."/>
            <person name="Pfister S."/>
            <person name="Riley R."/>
            <person name="Sitrit Y."/>
            <person name="Stielow J.B."/>
            <person name="Szollosi G."/>
            <person name="Zifcakova L."/>
            <person name="Stursova M."/>
            <person name="Spatafora J.W."/>
            <person name="Tedersoo L."/>
            <person name="Vaario L.M."/>
            <person name="Yamada A."/>
            <person name="Yan M."/>
            <person name="Wang P."/>
            <person name="Xu J."/>
            <person name="Bruns T."/>
            <person name="Baldrian P."/>
            <person name="Vilgalys R."/>
            <person name="Dunand C."/>
            <person name="Henrissat B."/>
            <person name="Grigoriev I.V."/>
            <person name="Hibbett D."/>
            <person name="Nagy L.G."/>
            <person name="Martin F.M."/>
        </authorList>
    </citation>
    <scope>NUCLEOTIDE SEQUENCE</scope>
    <source>
        <strain evidence="2">UP504</strain>
    </source>
</reference>
<comment type="caution">
    <text evidence="2">The sequence shown here is derived from an EMBL/GenBank/DDBJ whole genome shotgun (WGS) entry which is preliminary data.</text>
</comment>